<dbReference type="RefSeq" id="WP_229581186.1">
    <property type="nucleotide sequence ID" value="NZ_BMXF01000004.1"/>
</dbReference>
<accession>A0A8J3D6D2</accession>
<reference evidence="1 2" key="1">
    <citation type="journal article" date="2014" name="Int. J. Syst. Evol. Microbiol.">
        <title>Complete genome sequence of Corynebacterium casei LMG S-19264T (=DSM 44701T), isolated from a smear-ripened cheese.</title>
        <authorList>
            <consortium name="US DOE Joint Genome Institute (JGI-PGF)"/>
            <person name="Walter F."/>
            <person name="Albersmeier A."/>
            <person name="Kalinowski J."/>
            <person name="Ruckert C."/>
        </authorList>
    </citation>
    <scope>NUCLEOTIDE SEQUENCE [LARGE SCALE GENOMIC DNA]</scope>
    <source>
        <strain evidence="1 2">KCTC 12866</strain>
    </source>
</reference>
<proteinExistence type="predicted"/>
<comment type="caution">
    <text evidence="1">The sequence shown here is derived from an EMBL/GenBank/DDBJ whole genome shotgun (WGS) entry which is preliminary data.</text>
</comment>
<dbReference type="Proteomes" id="UP000598271">
    <property type="component" value="Unassembled WGS sequence"/>
</dbReference>
<dbReference type="AlphaFoldDB" id="A0A8J3D6D2"/>
<protein>
    <submittedName>
        <fullName evidence="1">Uncharacterized protein</fullName>
    </submittedName>
</protein>
<organism evidence="1 2">
    <name type="scientific">Persicitalea jodogahamensis</name>
    <dbReference type="NCBI Taxonomy" id="402147"/>
    <lineage>
        <taxon>Bacteria</taxon>
        <taxon>Pseudomonadati</taxon>
        <taxon>Bacteroidota</taxon>
        <taxon>Cytophagia</taxon>
        <taxon>Cytophagales</taxon>
        <taxon>Spirosomataceae</taxon>
        <taxon>Persicitalea</taxon>
    </lineage>
</organism>
<name>A0A8J3D6D2_9BACT</name>
<dbReference type="EMBL" id="BMXF01000004">
    <property type="protein sequence ID" value="GHB80955.1"/>
    <property type="molecule type" value="Genomic_DNA"/>
</dbReference>
<gene>
    <name evidence="1" type="ORF">GCM10007390_39500</name>
</gene>
<sequence>MATWKIVRISYQPSPLATPEDYEQGQQIKAMGSGFQNSTFALYEGQRSAFFSTQTPYRQGTWHQNGNRLILKIGEKAQFAFDIIEQNDQMLILLLGEVGPTEGELTLVCQKSKQYIYDDVDLLAPEQNEWRIKPKTKQTDHEIRMRAIAHLDYLIHYFKCVVKNKQTYFETGLVNSPFVFYAHGLGLNKNSPSGERWQSYFYDRQDAQKAFEQLKKSVGKMEKYPKAATFTEEYLLAFQKMRTYFDE</sequence>
<evidence type="ECO:0000313" key="1">
    <source>
        <dbReference type="EMBL" id="GHB80955.1"/>
    </source>
</evidence>
<evidence type="ECO:0000313" key="2">
    <source>
        <dbReference type="Proteomes" id="UP000598271"/>
    </source>
</evidence>
<keyword evidence="2" id="KW-1185">Reference proteome</keyword>